<comment type="similarity">
    <text evidence="1">Belongs to the ATP-dependent AMP-binding enzyme family.</text>
</comment>
<evidence type="ECO:0000313" key="5">
    <source>
        <dbReference type="EMBL" id="TQM67005.1"/>
    </source>
</evidence>
<organism evidence="5 6">
    <name type="scientific">Actinomadura hallensis</name>
    <dbReference type="NCBI Taxonomy" id="337895"/>
    <lineage>
        <taxon>Bacteria</taxon>
        <taxon>Bacillati</taxon>
        <taxon>Actinomycetota</taxon>
        <taxon>Actinomycetes</taxon>
        <taxon>Streptosporangiales</taxon>
        <taxon>Thermomonosporaceae</taxon>
        <taxon>Actinomadura</taxon>
    </lineage>
</organism>
<reference evidence="5 6" key="1">
    <citation type="submission" date="2019-06" db="EMBL/GenBank/DDBJ databases">
        <title>Sequencing the genomes of 1000 actinobacteria strains.</title>
        <authorList>
            <person name="Klenk H.-P."/>
        </authorList>
    </citation>
    <scope>NUCLEOTIDE SEQUENCE [LARGE SCALE GENOMIC DNA]</scope>
    <source>
        <strain evidence="5 6">DSM 45043</strain>
    </source>
</reference>
<dbReference type="PANTHER" id="PTHR43201">
    <property type="entry name" value="ACYL-COA SYNTHETASE"/>
    <property type="match status" value="1"/>
</dbReference>
<dbReference type="EMBL" id="VFPO01000001">
    <property type="protein sequence ID" value="TQM67005.1"/>
    <property type="molecule type" value="Genomic_DNA"/>
</dbReference>
<dbReference type="Gene3D" id="3.30.300.30">
    <property type="match status" value="1"/>
</dbReference>
<dbReference type="PANTHER" id="PTHR43201:SF5">
    <property type="entry name" value="MEDIUM-CHAIN ACYL-COA LIGASE ACSF2, MITOCHONDRIAL"/>
    <property type="match status" value="1"/>
</dbReference>
<sequence>MVRTLGELHELTGRELFCSDWVRLDAGDERAFAEASFLREDFLGAPPSNGDPYGDRLISGFLLLSMLVAFHKRELDLDLEGAYGLNYGVDKVRFLRPVLAGERVRLRARLVEAREKEPGRVRVLTRNVMEVEGAETPAMVADWISMFVTPEKEEPAMPETPGEHVVPRVGRVWGFLDHWASRTPDAPLDELDGTGRAPRTYRRAADDVARCAAALRASGVRAGDRVAVLTTPRPEFLTVFLALSRIGAVWVGLNPRYTRDELLHVVTDSEPVLLVSLAEHAGRSYAEDMAALREAAGSVRETVALTGSFPGAVPFEEFLARADASPLEEPPGGAGSDDDPGLIIYTSGTTGRPKGALISHRALAEGCRLQATRVYHSPSVSLANLPVGHVAGLMDVVSVPLAMGGAVCFMEDFDPAAIPGVIERAKVTLWGQIPTMFQLVMARPEAAEADLSSLEYIAWGGAPLPRELVAPLRATGARLISVYGLTESCVSVAYNEPDADEETLATTVGRPDPRLELRIVGEDGEPAAPGAPGEIQVRNPCLMSGYLGLPEATAEAFTEDGFLRTGDVGVERPDGTIMLVGRLKEMFKSGGYAVYPREIEMALEAHPGVAAAAVVAVPDPVFHEVGAAFVVPRPGSGAGAEELVRHCRDRLAGHKVPKHVEIVEGLPLLPTGKVDKAALRRAFTASP</sequence>
<evidence type="ECO:0000256" key="2">
    <source>
        <dbReference type="ARBA" id="ARBA00022598"/>
    </source>
</evidence>
<dbReference type="SUPFAM" id="SSF54637">
    <property type="entry name" value="Thioesterase/thiol ester dehydrase-isomerase"/>
    <property type="match status" value="1"/>
</dbReference>
<evidence type="ECO:0000259" key="3">
    <source>
        <dbReference type="Pfam" id="PF00501"/>
    </source>
</evidence>
<feature type="domain" description="AMP-binding enzyme C-terminal" evidence="4">
    <location>
        <begin position="598"/>
        <end position="673"/>
    </location>
</feature>
<dbReference type="Gene3D" id="3.10.129.10">
    <property type="entry name" value="Hotdog Thioesterase"/>
    <property type="match status" value="1"/>
</dbReference>
<dbReference type="GO" id="GO:0006631">
    <property type="term" value="P:fatty acid metabolic process"/>
    <property type="evidence" value="ECO:0007669"/>
    <property type="project" value="TreeGrafter"/>
</dbReference>
<keyword evidence="6" id="KW-1185">Reference proteome</keyword>
<proteinExistence type="inferred from homology"/>
<dbReference type="InterPro" id="IPR042099">
    <property type="entry name" value="ANL_N_sf"/>
</dbReference>
<gene>
    <name evidence="5" type="ORF">FHX41_0602</name>
</gene>
<dbReference type="Proteomes" id="UP000316706">
    <property type="component" value="Unassembled WGS sequence"/>
</dbReference>
<feature type="domain" description="AMP-dependent synthetase/ligase" evidence="3">
    <location>
        <begin position="177"/>
        <end position="547"/>
    </location>
</feature>
<dbReference type="InterPro" id="IPR045851">
    <property type="entry name" value="AMP-bd_C_sf"/>
</dbReference>
<evidence type="ECO:0000256" key="1">
    <source>
        <dbReference type="ARBA" id="ARBA00006432"/>
    </source>
</evidence>
<comment type="caution">
    <text evidence="5">The sequence shown here is derived from an EMBL/GenBank/DDBJ whole genome shotgun (WGS) entry which is preliminary data.</text>
</comment>
<keyword evidence="2" id="KW-0436">Ligase</keyword>
<dbReference type="Pfam" id="PF00501">
    <property type="entry name" value="AMP-binding"/>
    <property type="match status" value="1"/>
</dbReference>
<dbReference type="Gene3D" id="3.40.50.12780">
    <property type="entry name" value="N-terminal domain of ligase-like"/>
    <property type="match status" value="1"/>
</dbReference>
<dbReference type="AlphaFoldDB" id="A0A543I8T4"/>
<dbReference type="InterPro" id="IPR000873">
    <property type="entry name" value="AMP-dep_synth/lig_dom"/>
</dbReference>
<dbReference type="GO" id="GO:0031956">
    <property type="term" value="F:medium-chain fatty acid-CoA ligase activity"/>
    <property type="evidence" value="ECO:0007669"/>
    <property type="project" value="TreeGrafter"/>
</dbReference>
<dbReference type="InterPro" id="IPR020845">
    <property type="entry name" value="AMP-binding_CS"/>
</dbReference>
<dbReference type="InterPro" id="IPR029069">
    <property type="entry name" value="HotDog_dom_sf"/>
</dbReference>
<dbReference type="SUPFAM" id="SSF56801">
    <property type="entry name" value="Acetyl-CoA synthetase-like"/>
    <property type="match status" value="1"/>
</dbReference>
<dbReference type="Pfam" id="PF13193">
    <property type="entry name" value="AMP-binding_C"/>
    <property type="match status" value="1"/>
</dbReference>
<dbReference type="PROSITE" id="PS00455">
    <property type="entry name" value="AMP_BINDING"/>
    <property type="match status" value="1"/>
</dbReference>
<evidence type="ECO:0000259" key="4">
    <source>
        <dbReference type="Pfam" id="PF13193"/>
    </source>
</evidence>
<accession>A0A543I8T4</accession>
<evidence type="ECO:0000313" key="6">
    <source>
        <dbReference type="Proteomes" id="UP000316706"/>
    </source>
</evidence>
<name>A0A543I8T4_9ACTN</name>
<dbReference type="InterPro" id="IPR025110">
    <property type="entry name" value="AMP-bd_C"/>
</dbReference>
<dbReference type="RefSeq" id="WP_185758586.1">
    <property type="nucleotide sequence ID" value="NZ_VFPO01000001.1"/>
</dbReference>
<protein>
    <submittedName>
        <fullName evidence="5">Fatty-acyl-CoA synthase</fullName>
    </submittedName>
</protein>